<dbReference type="GO" id="GO:0006259">
    <property type="term" value="P:DNA metabolic process"/>
    <property type="evidence" value="ECO:0007669"/>
    <property type="project" value="UniProtKB-ARBA"/>
</dbReference>
<dbReference type="CDD" id="cd09276">
    <property type="entry name" value="Rnase_HI_RT_non_LTR"/>
    <property type="match status" value="1"/>
</dbReference>
<accession>A0AAE0XWP7</accession>
<dbReference type="SUPFAM" id="SSF56672">
    <property type="entry name" value="DNA/RNA polymerases"/>
    <property type="match status" value="1"/>
</dbReference>
<dbReference type="GO" id="GO:0004523">
    <property type="term" value="F:RNA-DNA hybrid ribonuclease activity"/>
    <property type="evidence" value="ECO:0007669"/>
    <property type="project" value="InterPro"/>
</dbReference>
<dbReference type="InterPro" id="IPR012337">
    <property type="entry name" value="RNaseH-like_sf"/>
</dbReference>
<name>A0AAE0XWP7_9GAST</name>
<dbReference type="InterPro" id="IPR000477">
    <property type="entry name" value="RT_dom"/>
</dbReference>
<gene>
    <name evidence="4" type="ORF">RRG08_007882</name>
</gene>
<sequence>MMLRNYDSSHGASSVESQAEEVPGSLPRRSPPKATGETKHKLKILQWNCESIRNKKLQLINKLKNADIDIACLQESHLQPHQKHGNRFIIRGFQTFKQDRKNGPKGGVITLVKNDIPASEVRVETGDRAEMVGVKIHLHNKEMLIYNCYCPPTKEHILHAMSISEHCMVVGDFNSHSPSWGYTVQDARGEEVEDWQTNSNLLLLNDAEDPPTYYSRSWLTTSTPDLAFATEEIALKTSRKVEDQLGGSDHRPITLTIDKLTQRRETPSFTRWNYKKANWDLFQLATNEMSQAINARSHKVDRTARYITEAILTAAKKTIPRGARKNYRPFWTDELEKLEDEVNKVRKDAEENPNINNNIKLKETTARLRRETISTQRKGWQEKTASLNLEKDGSKLWNLVATLNGEKSKSGPIVLEKEGTTVTGKEAANVFIKQYAGVSDIEINKDRRRQVNLDILELKEASHGLKDTEMDRKFTNEELEQALREPKMKKSPGPDQVTNEMLVNLGNGMKRKLLQLFNTSWRSGRIPQAWKEATMTPIHKQGKSKDKAESYRPISLLSCLCKTMERMVNTRLTWYLENNNILIEEQAGFRKGRCTEDQITLISQSIEDGFQEKKNTVAVWIDMEKAFDRVWKKGLSYKLQKYGITGKMHQWITEYLRKRKARVKIQEHLSRCHTLKEGVPQGSVLSPTLFSIYINDIQSVIPKGVNAALYADDLAIWTTEENIGTAKVRLQNALENLNMWTQDWIMKANAKKTTFTIFTLSTKKPTVTLTIDGQKLIEENNPKYLGITFDPRLTWKTHIDTCHQKGLTRTCTLRKSAGLEWGADSNILKKTYTGYVRPVLEYGVTSWGMAAKSNVQKVISVQNQNLRIITGGMKSTPIRIMESQSQIESMLDRRDRKLLTERTKYKAQPTSKMHKRINNLNKGRLKRSSFAKESKLIETENEIIQEIKNLTPLETHASTPPWEKQPQIEIRSHIRTIESKHKHSDLELKDLTSTYLNENFPKEEWIRVYTDGSAENAVTNGGSGVYIEMPDGKTTESSIPTGIHCSNYRAELEAIMEALTILGRITPSIPQAKAVILSDSRSVLEKLEVLRGAERQQLAKGFKNAVQNTQSLVLQWIPAHCGIEGNERADSLAKEGSQLEQIERDLMYSEVKTIIKNSMKNKWKESHPEFNRQDGVHQLDRRGQTTIFRLRTGHNRLRHHMNRVFKVGETNLCSCGEAAETAEHVLQNCQTYDALRQSIWNEAVDITTKLYGPPHELERTAAFIARAGIAV</sequence>
<organism evidence="4 5">
    <name type="scientific">Elysia crispata</name>
    <name type="common">lettuce slug</name>
    <dbReference type="NCBI Taxonomy" id="231223"/>
    <lineage>
        <taxon>Eukaryota</taxon>
        <taxon>Metazoa</taxon>
        <taxon>Spiralia</taxon>
        <taxon>Lophotrochozoa</taxon>
        <taxon>Mollusca</taxon>
        <taxon>Gastropoda</taxon>
        <taxon>Heterobranchia</taxon>
        <taxon>Euthyneura</taxon>
        <taxon>Panpulmonata</taxon>
        <taxon>Sacoglossa</taxon>
        <taxon>Placobranchoidea</taxon>
        <taxon>Plakobranchidae</taxon>
        <taxon>Elysia</taxon>
    </lineage>
</organism>
<dbReference type="EMBL" id="JAWDGP010007407">
    <property type="protein sequence ID" value="KAK3720260.1"/>
    <property type="molecule type" value="Genomic_DNA"/>
</dbReference>
<dbReference type="PANTHER" id="PTHR36688:SF2">
    <property type="entry name" value="ENDONUCLEASE_EXONUCLEASE_PHOSPHATASE DOMAIN-CONTAINING PROTEIN"/>
    <property type="match status" value="1"/>
</dbReference>
<evidence type="ECO:0000256" key="1">
    <source>
        <dbReference type="SAM" id="MobiDB-lite"/>
    </source>
</evidence>
<dbReference type="Pfam" id="PF00075">
    <property type="entry name" value="RNase_H"/>
    <property type="match status" value="1"/>
</dbReference>
<dbReference type="InterPro" id="IPR043502">
    <property type="entry name" value="DNA/RNA_pol_sf"/>
</dbReference>
<comment type="caution">
    <text evidence="4">The sequence shown here is derived from an EMBL/GenBank/DDBJ whole genome shotgun (WGS) entry which is preliminary data.</text>
</comment>
<dbReference type="InterPro" id="IPR052560">
    <property type="entry name" value="RdDP_mobile_element"/>
</dbReference>
<dbReference type="Gene3D" id="3.60.10.10">
    <property type="entry name" value="Endonuclease/exonuclease/phosphatase"/>
    <property type="match status" value="1"/>
</dbReference>
<dbReference type="Pfam" id="PF00078">
    <property type="entry name" value="RVT_1"/>
    <property type="match status" value="1"/>
</dbReference>
<dbReference type="InterPro" id="IPR036397">
    <property type="entry name" value="RNaseH_sf"/>
</dbReference>
<evidence type="ECO:0000313" key="4">
    <source>
        <dbReference type="EMBL" id="KAK3720260.1"/>
    </source>
</evidence>
<proteinExistence type="predicted"/>
<evidence type="ECO:0000259" key="3">
    <source>
        <dbReference type="PROSITE" id="PS50879"/>
    </source>
</evidence>
<evidence type="ECO:0000313" key="5">
    <source>
        <dbReference type="Proteomes" id="UP001283361"/>
    </source>
</evidence>
<dbReference type="PROSITE" id="PS50878">
    <property type="entry name" value="RT_POL"/>
    <property type="match status" value="1"/>
</dbReference>
<dbReference type="PROSITE" id="PS50879">
    <property type="entry name" value="RNASE_H_1"/>
    <property type="match status" value="1"/>
</dbReference>
<dbReference type="Pfam" id="PF14529">
    <property type="entry name" value="Exo_endo_phos_2"/>
    <property type="match status" value="1"/>
</dbReference>
<protein>
    <submittedName>
        <fullName evidence="4">Uncharacterized protein</fullName>
    </submittedName>
</protein>
<keyword evidence="5" id="KW-1185">Reference proteome</keyword>
<dbReference type="SUPFAM" id="SSF56219">
    <property type="entry name" value="DNase I-like"/>
    <property type="match status" value="1"/>
</dbReference>
<dbReference type="InterPro" id="IPR036691">
    <property type="entry name" value="Endo/exonu/phosph_ase_sf"/>
</dbReference>
<feature type="compositionally biased region" description="Polar residues" evidence="1">
    <location>
        <begin position="1"/>
        <end position="17"/>
    </location>
</feature>
<dbReference type="InterPro" id="IPR002156">
    <property type="entry name" value="RNaseH_domain"/>
</dbReference>
<dbReference type="PANTHER" id="PTHR36688">
    <property type="entry name" value="ENDO/EXONUCLEASE/PHOSPHATASE DOMAIN-CONTAINING PROTEIN"/>
    <property type="match status" value="1"/>
</dbReference>
<dbReference type="InterPro" id="IPR005135">
    <property type="entry name" value="Endo/exonuclease/phosphatase"/>
</dbReference>
<dbReference type="Proteomes" id="UP001283361">
    <property type="component" value="Unassembled WGS sequence"/>
</dbReference>
<dbReference type="CDD" id="cd01650">
    <property type="entry name" value="RT_nLTR_like"/>
    <property type="match status" value="1"/>
</dbReference>
<dbReference type="AlphaFoldDB" id="A0AAE0XWP7"/>
<reference evidence="4" key="1">
    <citation type="journal article" date="2023" name="G3 (Bethesda)">
        <title>A reference genome for the long-term kleptoplast-retaining sea slug Elysia crispata morphotype clarki.</title>
        <authorList>
            <person name="Eastman K.E."/>
            <person name="Pendleton A.L."/>
            <person name="Shaikh M.A."/>
            <person name="Suttiyut T."/>
            <person name="Ogas R."/>
            <person name="Tomko P."/>
            <person name="Gavelis G."/>
            <person name="Widhalm J.R."/>
            <person name="Wisecaver J.H."/>
        </authorList>
    </citation>
    <scope>NUCLEOTIDE SEQUENCE</scope>
    <source>
        <strain evidence="4">ECLA1</strain>
    </source>
</reference>
<dbReference type="GO" id="GO:0003676">
    <property type="term" value="F:nucleic acid binding"/>
    <property type="evidence" value="ECO:0007669"/>
    <property type="project" value="InterPro"/>
</dbReference>
<feature type="domain" description="Reverse transcriptase" evidence="2">
    <location>
        <begin position="519"/>
        <end position="789"/>
    </location>
</feature>
<feature type="region of interest" description="Disordered" evidence="1">
    <location>
        <begin position="1"/>
        <end position="39"/>
    </location>
</feature>
<evidence type="ECO:0000259" key="2">
    <source>
        <dbReference type="PROSITE" id="PS50878"/>
    </source>
</evidence>
<dbReference type="SUPFAM" id="SSF53098">
    <property type="entry name" value="Ribonuclease H-like"/>
    <property type="match status" value="1"/>
</dbReference>
<dbReference type="Gene3D" id="3.30.420.10">
    <property type="entry name" value="Ribonuclease H-like superfamily/Ribonuclease H"/>
    <property type="match status" value="1"/>
</dbReference>
<feature type="domain" description="RNase H type-1" evidence="3">
    <location>
        <begin position="1002"/>
        <end position="1138"/>
    </location>
</feature>